<comment type="subcellular location">
    <subcellularLocation>
        <location evidence="1">Membrane</location>
    </subcellularLocation>
</comment>
<evidence type="ECO:0000256" key="6">
    <source>
        <dbReference type="ARBA" id="ARBA00023310"/>
    </source>
</evidence>
<dbReference type="InterPro" id="IPR026015">
    <property type="entry name" value="ATP_synth_OSCP/delta_N_sf"/>
</dbReference>
<evidence type="ECO:0000256" key="4">
    <source>
        <dbReference type="ARBA" id="ARBA00023065"/>
    </source>
</evidence>
<keyword evidence="5" id="KW-0472">Membrane</keyword>
<reference evidence="7" key="1">
    <citation type="submission" date="2018-05" db="EMBL/GenBank/DDBJ databases">
        <authorList>
            <person name="Lanie J.A."/>
            <person name="Ng W.-L."/>
            <person name="Kazmierczak K.M."/>
            <person name="Andrzejewski T.M."/>
            <person name="Davidsen T.M."/>
            <person name="Wayne K.J."/>
            <person name="Tettelin H."/>
            <person name="Glass J.I."/>
            <person name="Rusch D."/>
            <person name="Podicherti R."/>
            <person name="Tsui H.-C.T."/>
            <person name="Winkler M.E."/>
        </authorList>
    </citation>
    <scope>NUCLEOTIDE SEQUENCE</scope>
</reference>
<dbReference type="AlphaFoldDB" id="A0A382I0D8"/>
<feature type="non-terminal residue" evidence="7">
    <location>
        <position position="76"/>
    </location>
</feature>
<protein>
    <submittedName>
        <fullName evidence="7">Uncharacterized protein</fullName>
    </submittedName>
</protein>
<gene>
    <name evidence="7" type="ORF">METZ01_LOCUS245872</name>
</gene>
<sequence length="76" mass="8354">MFNVAIKLGSEKAVKESLALVNSTLKGSPEFRAFLLSKRISEAQKATAVQQIFGDRCDVIVSKFIGLIRDVNLTKL</sequence>
<dbReference type="Pfam" id="PF00213">
    <property type="entry name" value="OSCP"/>
    <property type="match status" value="1"/>
</dbReference>
<evidence type="ECO:0000256" key="1">
    <source>
        <dbReference type="ARBA" id="ARBA00004370"/>
    </source>
</evidence>
<dbReference type="GO" id="GO:0046933">
    <property type="term" value="F:proton-transporting ATP synthase activity, rotational mechanism"/>
    <property type="evidence" value="ECO:0007669"/>
    <property type="project" value="InterPro"/>
</dbReference>
<evidence type="ECO:0000313" key="7">
    <source>
        <dbReference type="EMBL" id="SVB93018.1"/>
    </source>
</evidence>
<name>A0A382I0D8_9ZZZZ</name>
<keyword evidence="6" id="KW-0066">ATP synthesis</keyword>
<dbReference type="EMBL" id="UINC01064391">
    <property type="protein sequence ID" value="SVB93018.1"/>
    <property type="molecule type" value="Genomic_DNA"/>
</dbReference>
<proteinExistence type="predicted"/>
<dbReference type="SUPFAM" id="SSF47928">
    <property type="entry name" value="N-terminal domain of the delta subunit of the F1F0-ATP synthase"/>
    <property type="match status" value="1"/>
</dbReference>
<evidence type="ECO:0000256" key="3">
    <source>
        <dbReference type="ARBA" id="ARBA00022781"/>
    </source>
</evidence>
<keyword evidence="2" id="KW-0813">Transport</keyword>
<keyword evidence="3" id="KW-0375">Hydrogen ion transport</keyword>
<keyword evidence="4" id="KW-0406">Ion transport</keyword>
<dbReference type="GO" id="GO:0016020">
    <property type="term" value="C:membrane"/>
    <property type="evidence" value="ECO:0007669"/>
    <property type="project" value="UniProtKB-SubCell"/>
</dbReference>
<dbReference type="InterPro" id="IPR000711">
    <property type="entry name" value="ATPase_OSCP/dsu"/>
</dbReference>
<organism evidence="7">
    <name type="scientific">marine metagenome</name>
    <dbReference type="NCBI Taxonomy" id="408172"/>
    <lineage>
        <taxon>unclassified sequences</taxon>
        <taxon>metagenomes</taxon>
        <taxon>ecological metagenomes</taxon>
    </lineage>
</organism>
<dbReference type="Gene3D" id="1.10.520.20">
    <property type="entry name" value="N-terminal domain of the delta subunit of the F1F0-ATP synthase"/>
    <property type="match status" value="1"/>
</dbReference>
<accession>A0A382I0D8</accession>
<evidence type="ECO:0000256" key="5">
    <source>
        <dbReference type="ARBA" id="ARBA00023136"/>
    </source>
</evidence>
<evidence type="ECO:0000256" key="2">
    <source>
        <dbReference type="ARBA" id="ARBA00022448"/>
    </source>
</evidence>